<dbReference type="Pfam" id="PF09357">
    <property type="entry name" value="RteC"/>
    <property type="match status" value="1"/>
</dbReference>
<sequence length="281" mass="33896">MRKKIDKITEQLNTQFQAIDMSEMSILKKAEESVLLLETAFEQLKNFIYGYTFESEAEEIHFFKEVKPKIFHKLIYYRKIYNFEAMRPNGSISVQKNYIEKELDHLKYVFDKNIDFYKYYRSESTHLDRYYFLRGKPDIQMMLETFYFERDPKFSTSCDFKVAKILANELLRIYFNEELMALEHPQHPQSDCYTSLKAKETWTRNKTDLVELIYAICEADCFNFGRISRIRLTEYFENVFNIDLGDVYHTYLTLRGRVNRTQFLDELKDKLIAKMDKDDSK</sequence>
<comment type="caution">
    <text evidence="1">The sequence shown here is derived from an EMBL/GenBank/DDBJ whole genome shotgun (WGS) entry which is preliminary data.</text>
</comment>
<organism evidence="1">
    <name type="scientific">bioreactor metagenome</name>
    <dbReference type="NCBI Taxonomy" id="1076179"/>
    <lineage>
        <taxon>unclassified sequences</taxon>
        <taxon>metagenomes</taxon>
        <taxon>ecological metagenomes</taxon>
    </lineage>
</organism>
<dbReference type="InterPro" id="IPR018534">
    <property type="entry name" value="Tet_reg_excision_RteC"/>
</dbReference>
<gene>
    <name evidence="1" type="ORF">SDC9_35560</name>
</gene>
<protein>
    <recommendedName>
        <fullName evidence="2">RteC protein</fullName>
    </recommendedName>
</protein>
<accession>A0A644VDR1</accession>
<evidence type="ECO:0008006" key="2">
    <source>
        <dbReference type="Google" id="ProtNLM"/>
    </source>
</evidence>
<dbReference type="EMBL" id="VSSQ01000282">
    <property type="protein sequence ID" value="MPL89524.1"/>
    <property type="molecule type" value="Genomic_DNA"/>
</dbReference>
<reference evidence="1" key="1">
    <citation type="submission" date="2019-08" db="EMBL/GenBank/DDBJ databases">
        <authorList>
            <person name="Kucharzyk K."/>
            <person name="Murdoch R.W."/>
            <person name="Higgins S."/>
            <person name="Loffler F."/>
        </authorList>
    </citation>
    <scope>NUCLEOTIDE SEQUENCE</scope>
</reference>
<evidence type="ECO:0000313" key="1">
    <source>
        <dbReference type="EMBL" id="MPL89524.1"/>
    </source>
</evidence>
<dbReference type="AlphaFoldDB" id="A0A644VDR1"/>
<name>A0A644VDR1_9ZZZZ</name>
<proteinExistence type="predicted"/>